<keyword evidence="3" id="KW-1185">Reference proteome</keyword>
<name>A0A8J7IWG9_9RHOB</name>
<accession>A0A8J7IWG9</accession>
<evidence type="ECO:0000313" key="2">
    <source>
        <dbReference type="EMBL" id="MBI1494103.1"/>
    </source>
</evidence>
<dbReference type="Pfam" id="PF09931">
    <property type="entry name" value="Phage_phiJL001_Gp84_N"/>
    <property type="match status" value="1"/>
</dbReference>
<reference evidence="2" key="1">
    <citation type="submission" date="2020-10" db="EMBL/GenBank/DDBJ databases">
        <title>Paenihalocynthiibacter styelae gen. nov., sp. nov., isolated from stalked sea squirt Styela clava.</title>
        <authorList>
            <person name="Kim Y.-O."/>
            <person name="Yoon J.-H."/>
        </authorList>
    </citation>
    <scope>NUCLEOTIDE SEQUENCE</scope>
    <source>
        <strain evidence="2">MYP1-1</strain>
    </source>
</reference>
<dbReference type="AlphaFoldDB" id="A0A8J7IWG9"/>
<dbReference type="EMBL" id="JADCKQ010000007">
    <property type="protein sequence ID" value="MBI1494103.1"/>
    <property type="molecule type" value="Genomic_DNA"/>
</dbReference>
<dbReference type="RefSeq" id="WP_228848892.1">
    <property type="nucleotide sequence ID" value="NZ_JADCKQ010000007.1"/>
</dbReference>
<organism evidence="2 3">
    <name type="scientific">Halocynthiibacter styelae</name>
    <dbReference type="NCBI Taxonomy" id="2761955"/>
    <lineage>
        <taxon>Bacteria</taxon>
        <taxon>Pseudomonadati</taxon>
        <taxon>Pseudomonadota</taxon>
        <taxon>Alphaproteobacteria</taxon>
        <taxon>Rhodobacterales</taxon>
        <taxon>Paracoccaceae</taxon>
        <taxon>Halocynthiibacter</taxon>
    </lineage>
</organism>
<dbReference type="InterPro" id="IPR011928">
    <property type="entry name" value="Phage_phiJL001_Gp84"/>
</dbReference>
<dbReference type="Pfam" id="PF09356">
    <property type="entry name" value="Phage_BR0599"/>
    <property type="match status" value="1"/>
</dbReference>
<sequence>MAFSADLAAHLREGVTTTCGAWAIVRRDGQIYGFTDHDMNLSFEGIDFIANTGLTAKALMQTTGLSVDNSEAMGALTSAAVTEEDIIAGRFDGAEVRAWLVNWADVEQRVLQFRGEVGQLTRGNGAFEAELRGLTEALNQPQGRVFQTPCSAVLGDGLCRFDLDTPGYAVELPVQVVERQRVFRFEDLSTMDSFDHRWFERGRLEVLSGKAQGLVAVIKNDRLSADGRMVELWDSLQADIGPGDLIRLEAGCDKRVATCRYKFDNFLNFRGFPHMPGEDWLMAVPKQADSNEGGALVTGDTVSDGFGIGGGGNGGDPGFEGPGA</sequence>
<comment type="caution">
    <text evidence="2">The sequence shown here is derived from an EMBL/GenBank/DDBJ whole genome shotgun (WGS) entry which is preliminary data.</text>
</comment>
<proteinExistence type="predicted"/>
<evidence type="ECO:0000313" key="3">
    <source>
        <dbReference type="Proteomes" id="UP000640583"/>
    </source>
</evidence>
<protein>
    <submittedName>
        <fullName evidence="2">DUF2163 domain-containing protein</fullName>
    </submittedName>
</protein>
<evidence type="ECO:0000259" key="1">
    <source>
        <dbReference type="Pfam" id="PF09356"/>
    </source>
</evidence>
<dbReference type="NCBIfam" id="TIGR02218">
    <property type="entry name" value="phg_TIGR02218"/>
    <property type="match status" value="1"/>
</dbReference>
<dbReference type="Proteomes" id="UP000640583">
    <property type="component" value="Unassembled WGS sequence"/>
</dbReference>
<feature type="domain" description="Bacteriophage phiJL001 Gp84 C-terminal" evidence="1">
    <location>
        <begin position="197"/>
        <end position="279"/>
    </location>
</feature>
<dbReference type="InterPro" id="IPR018964">
    <property type="entry name" value="Phage_phiJL001_Gp84_C"/>
</dbReference>
<gene>
    <name evidence="2" type="ORF">H1D41_10685</name>
</gene>